<keyword evidence="2" id="KW-0805">Transcription regulation</keyword>
<dbReference type="SUPFAM" id="SSF53850">
    <property type="entry name" value="Periplasmic binding protein-like II"/>
    <property type="match status" value="1"/>
</dbReference>
<dbReference type="RefSeq" id="WP_043139471.1">
    <property type="nucleotide sequence ID" value="NZ_JSUQ01000006.1"/>
</dbReference>
<evidence type="ECO:0000256" key="1">
    <source>
        <dbReference type="ARBA" id="ARBA00009437"/>
    </source>
</evidence>
<accession>A0A0B3RZQ7</accession>
<dbReference type="GO" id="GO:0003677">
    <property type="term" value="F:DNA binding"/>
    <property type="evidence" value="ECO:0007669"/>
    <property type="project" value="UniProtKB-KW"/>
</dbReference>
<organism evidence="6 7">
    <name type="scientific">Mameliella alba</name>
    <dbReference type="NCBI Taxonomy" id="561184"/>
    <lineage>
        <taxon>Bacteria</taxon>
        <taxon>Pseudomonadati</taxon>
        <taxon>Pseudomonadota</taxon>
        <taxon>Alphaproteobacteria</taxon>
        <taxon>Rhodobacterales</taxon>
        <taxon>Roseobacteraceae</taxon>
        <taxon>Mameliella</taxon>
    </lineage>
</organism>
<keyword evidence="7" id="KW-1185">Reference proteome</keyword>
<dbReference type="PANTHER" id="PTHR30579:SF7">
    <property type="entry name" value="HTH-TYPE TRANSCRIPTIONAL REGULATOR LRHA-RELATED"/>
    <property type="match status" value="1"/>
</dbReference>
<dbReference type="Gene3D" id="1.10.10.10">
    <property type="entry name" value="Winged helix-like DNA-binding domain superfamily/Winged helix DNA-binding domain"/>
    <property type="match status" value="1"/>
</dbReference>
<evidence type="ECO:0000256" key="2">
    <source>
        <dbReference type="ARBA" id="ARBA00023015"/>
    </source>
</evidence>
<dbReference type="AlphaFoldDB" id="A0A0B3RZQ7"/>
<dbReference type="InterPro" id="IPR005119">
    <property type="entry name" value="LysR_subst-bd"/>
</dbReference>
<dbReference type="SUPFAM" id="SSF46785">
    <property type="entry name" value="Winged helix' DNA-binding domain"/>
    <property type="match status" value="1"/>
</dbReference>
<evidence type="ECO:0000256" key="3">
    <source>
        <dbReference type="ARBA" id="ARBA00023125"/>
    </source>
</evidence>
<dbReference type="Pfam" id="PF00126">
    <property type="entry name" value="HTH_1"/>
    <property type="match status" value="1"/>
</dbReference>
<dbReference type="OrthoDB" id="9803735at2"/>
<protein>
    <submittedName>
        <fullName evidence="6">Transcriptional regulator, LysR family</fullName>
    </submittedName>
</protein>
<keyword evidence="4" id="KW-0804">Transcription</keyword>
<dbReference type="InterPro" id="IPR000847">
    <property type="entry name" value="LysR_HTH_N"/>
</dbReference>
<evidence type="ECO:0000259" key="5">
    <source>
        <dbReference type="PROSITE" id="PS50931"/>
    </source>
</evidence>
<evidence type="ECO:0000256" key="4">
    <source>
        <dbReference type="ARBA" id="ARBA00023163"/>
    </source>
</evidence>
<gene>
    <name evidence="6" type="ORF">OA50_01559</name>
</gene>
<dbReference type="InterPro" id="IPR050176">
    <property type="entry name" value="LTTR"/>
</dbReference>
<dbReference type="InterPro" id="IPR036388">
    <property type="entry name" value="WH-like_DNA-bd_sf"/>
</dbReference>
<dbReference type="GO" id="GO:0003700">
    <property type="term" value="F:DNA-binding transcription factor activity"/>
    <property type="evidence" value="ECO:0007669"/>
    <property type="project" value="InterPro"/>
</dbReference>
<dbReference type="PRINTS" id="PR00039">
    <property type="entry name" value="HTHLYSR"/>
</dbReference>
<name>A0A0B3RZQ7_9RHOB</name>
<dbReference type="PROSITE" id="PS50931">
    <property type="entry name" value="HTH_LYSR"/>
    <property type="match status" value="1"/>
</dbReference>
<reference evidence="6 7" key="1">
    <citation type="submission" date="2014-10" db="EMBL/GenBank/DDBJ databases">
        <title>Genome sequence of Ponticoccus sp. strain UMTAT08 isolated from clonal culture of toxic dinoflagellate Alexandrium tamiyavanichii.</title>
        <authorList>
            <person name="Gan H.Y."/>
            <person name="Muhd D.-D."/>
            <person name="Mohd Noor M.E."/>
            <person name="Yeong Y.S."/>
            <person name="Usup G."/>
        </authorList>
    </citation>
    <scope>NUCLEOTIDE SEQUENCE [LARGE SCALE GENOMIC DNA]</scope>
    <source>
        <strain evidence="6 7">UMTAT08</strain>
    </source>
</reference>
<comment type="similarity">
    <text evidence="1">Belongs to the LysR transcriptional regulatory family.</text>
</comment>
<proteinExistence type="inferred from homology"/>
<evidence type="ECO:0000313" key="6">
    <source>
        <dbReference type="EMBL" id="KHQ53572.1"/>
    </source>
</evidence>
<comment type="caution">
    <text evidence="6">The sequence shown here is derived from an EMBL/GenBank/DDBJ whole genome shotgun (WGS) entry which is preliminary data.</text>
</comment>
<evidence type="ECO:0000313" key="7">
    <source>
        <dbReference type="Proteomes" id="UP000030960"/>
    </source>
</evidence>
<sequence>MATNIPTDLLRSFVTVVDLGGFTRAAQALGRTQPAISLQIRRLEDLLQTKLIRTAGRQFALTDAGVALGPYARQMLRLNDDIVAHFGDRALSGRIRVGVPTDFAHSFLLEAIADFAVAHPEVSIEIESLLSSGLRTALAADTLDICVAVVPEGDVPYLVESALVEPFWAVKDSFHLDPRAPLPILCHPEPCEYASRMRNALRLAGRSWRTVLLSRDVAGLQTAVRAGLGATALTPATLMPGMRVGRPDEGFPQLAPLRIGLFYKHAALSGAGHGLAKHLLEHIQRSRSAVKS</sequence>
<dbReference type="Proteomes" id="UP000030960">
    <property type="component" value="Unassembled WGS sequence"/>
</dbReference>
<dbReference type="PANTHER" id="PTHR30579">
    <property type="entry name" value="TRANSCRIPTIONAL REGULATOR"/>
    <property type="match status" value="1"/>
</dbReference>
<dbReference type="Pfam" id="PF03466">
    <property type="entry name" value="LysR_substrate"/>
    <property type="match status" value="1"/>
</dbReference>
<feature type="domain" description="HTH lysR-type" evidence="5">
    <location>
        <begin position="5"/>
        <end position="62"/>
    </location>
</feature>
<dbReference type="InterPro" id="IPR036390">
    <property type="entry name" value="WH_DNA-bd_sf"/>
</dbReference>
<dbReference type="Gene3D" id="3.40.190.10">
    <property type="entry name" value="Periplasmic binding protein-like II"/>
    <property type="match status" value="2"/>
</dbReference>
<dbReference type="PATRIC" id="fig|1515334.3.peg.1565"/>
<keyword evidence="3" id="KW-0238">DNA-binding</keyword>
<dbReference type="STRING" id="561184.SAMN05216376_101277"/>
<dbReference type="EMBL" id="JSUQ01000006">
    <property type="protein sequence ID" value="KHQ53572.1"/>
    <property type="molecule type" value="Genomic_DNA"/>
</dbReference>